<keyword evidence="3" id="KW-1134">Transmembrane beta strand</keyword>
<dbReference type="PANTHER" id="PTHR30069">
    <property type="entry name" value="TONB-DEPENDENT OUTER MEMBRANE RECEPTOR"/>
    <property type="match status" value="1"/>
</dbReference>
<accession>A0A2T0WSR6</accession>
<dbReference type="GO" id="GO:0044718">
    <property type="term" value="P:siderophore transmembrane transport"/>
    <property type="evidence" value="ECO:0007669"/>
    <property type="project" value="TreeGrafter"/>
</dbReference>
<evidence type="ECO:0000313" key="9">
    <source>
        <dbReference type="Proteomes" id="UP000238157"/>
    </source>
</evidence>
<evidence type="ECO:0000256" key="4">
    <source>
        <dbReference type="ARBA" id="ARBA00022692"/>
    </source>
</evidence>
<keyword evidence="7" id="KW-0998">Cell outer membrane</keyword>
<name>A0A2T0WSR6_9BACT</name>
<proteinExistence type="predicted"/>
<keyword evidence="5" id="KW-0732">Signal</keyword>
<dbReference type="AlphaFoldDB" id="A0A2T0WSR6"/>
<dbReference type="InterPro" id="IPR036942">
    <property type="entry name" value="Beta-barrel_TonB_sf"/>
</dbReference>
<dbReference type="Pfam" id="PF13715">
    <property type="entry name" value="CarbopepD_reg_2"/>
    <property type="match status" value="1"/>
</dbReference>
<dbReference type="Proteomes" id="UP000238157">
    <property type="component" value="Unassembled WGS sequence"/>
</dbReference>
<dbReference type="Gene3D" id="2.60.40.1120">
    <property type="entry name" value="Carboxypeptidase-like, regulatory domain"/>
    <property type="match status" value="1"/>
</dbReference>
<keyword evidence="6" id="KW-0472">Membrane</keyword>
<organism evidence="8 9">
    <name type="scientific">Mongoliibacter ruber</name>
    <dbReference type="NCBI Taxonomy" id="1750599"/>
    <lineage>
        <taxon>Bacteria</taxon>
        <taxon>Pseudomonadati</taxon>
        <taxon>Bacteroidota</taxon>
        <taxon>Cytophagia</taxon>
        <taxon>Cytophagales</taxon>
        <taxon>Cyclobacteriaceae</taxon>
        <taxon>Mongoliibacter</taxon>
    </lineage>
</organism>
<dbReference type="PANTHER" id="PTHR30069:SF29">
    <property type="entry name" value="HEMOGLOBIN AND HEMOGLOBIN-HAPTOGLOBIN-BINDING PROTEIN 1-RELATED"/>
    <property type="match status" value="1"/>
</dbReference>
<keyword evidence="4" id="KW-0812">Transmembrane</keyword>
<dbReference type="InterPro" id="IPR039426">
    <property type="entry name" value="TonB-dep_rcpt-like"/>
</dbReference>
<keyword evidence="2" id="KW-0813">Transport</keyword>
<comment type="subcellular location">
    <subcellularLocation>
        <location evidence="1">Cell outer membrane</location>
        <topology evidence="1">Multi-pass membrane protein</topology>
    </subcellularLocation>
</comment>
<dbReference type="EMBL" id="PVTR01000002">
    <property type="protein sequence ID" value="PRY89736.1"/>
    <property type="molecule type" value="Genomic_DNA"/>
</dbReference>
<protein>
    <submittedName>
        <fullName evidence="8">TonB-dependent receptor-like protein</fullName>
    </submittedName>
</protein>
<evidence type="ECO:0000256" key="1">
    <source>
        <dbReference type="ARBA" id="ARBA00004571"/>
    </source>
</evidence>
<dbReference type="Gene3D" id="2.40.170.20">
    <property type="entry name" value="TonB-dependent receptor, beta-barrel domain"/>
    <property type="match status" value="1"/>
</dbReference>
<gene>
    <name evidence="8" type="ORF">CLW00_102212</name>
</gene>
<dbReference type="SUPFAM" id="SSF49464">
    <property type="entry name" value="Carboxypeptidase regulatory domain-like"/>
    <property type="match status" value="1"/>
</dbReference>
<dbReference type="GO" id="GO:0015344">
    <property type="term" value="F:siderophore uptake transmembrane transporter activity"/>
    <property type="evidence" value="ECO:0007669"/>
    <property type="project" value="TreeGrafter"/>
</dbReference>
<sequence length="922" mass="103530">MKNILKISFVLFLWLMCQYSIMAQSENRELISGLFLGISFERFVAQVESNTSYRFYYKSQDILELRVNMSAENNSLSDILSTLFSNTELKFFIDDNQNVYITKGVLVNNTVHQGFKIPSENQNIPLEGQAEIAQQTESTTLDRNTLWEIGSTETHDGSGYATLSGVIQAKSTREPISGALVTGPQISDRIVSDQNGKFSVRLPLGRQSLVVQGFGLGQERRSINVMGDGGLNITMEEDFISLGEVTVSSNRPINVEKVQMGVETMDISTMKKMPLLLGEVDVIRSILTLPGVNTVGEASVGFNVRGGAADQNLILYNEATIFNPSHLFGFFSAFNPDMVNGVDLYKTGIPIQYGGRLSSVLDVEGKYGNAESIQGGGGIGLLASRLNLEGPIGKNTTFNIGGRTTYSNWLLSLLDETTGFNNGRASFYDINLNLSHQIDGRNKLLFTGYLSGDSFRFERDTTFSYSNRNLNLSWIREQSDELSFKTTIGYDGYEFNIISDLNPSNSFDFGFDINQFHFKSLANYTAIPNHKLNFGVSSILFSLNPGTISPKGTGSLILDQRVDTERALESAIFINDEWELSDRFSLSLGARLMFYQFLGPTDVDIYQEGTIRTAETVVETISYSSNEIVQPYFGPEFRIFGRYLLNENSSIKAGFSSSRQHLHMVTNTSAIAPTDTWKLSDRYVRPQIGNQVSAGYFTFIPSRFLEASFEVFYRTMDNLLDYRSGATLILNNAIERDILRTEGQAYGIEVLLKKNVGRLNGWLSYTYSRSLLRTSPDELGQKINMGRFYPSNFDQPHDVFLVLNYEITKRVMPAITANYSTGRPITLPIAKYDYLGVERVFYSDRNDFRIPDFFRIDASVNFEGNHKIEKLAHTSWSLGVYNLLGRSNPYSAYFTPINGTLQGFQLSIFARPIPFITYNFRF</sequence>
<dbReference type="OrthoDB" id="1111684at2"/>
<dbReference type="InterPro" id="IPR008969">
    <property type="entry name" value="CarboxyPept-like_regulatory"/>
</dbReference>
<dbReference type="GO" id="GO:0009279">
    <property type="term" value="C:cell outer membrane"/>
    <property type="evidence" value="ECO:0007669"/>
    <property type="project" value="UniProtKB-SubCell"/>
</dbReference>
<evidence type="ECO:0000256" key="2">
    <source>
        <dbReference type="ARBA" id="ARBA00022448"/>
    </source>
</evidence>
<keyword evidence="9" id="KW-1185">Reference proteome</keyword>
<evidence type="ECO:0000256" key="7">
    <source>
        <dbReference type="ARBA" id="ARBA00023237"/>
    </source>
</evidence>
<dbReference type="SUPFAM" id="SSF56935">
    <property type="entry name" value="Porins"/>
    <property type="match status" value="1"/>
</dbReference>
<evidence type="ECO:0000256" key="3">
    <source>
        <dbReference type="ARBA" id="ARBA00022452"/>
    </source>
</evidence>
<evidence type="ECO:0000256" key="6">
    <source>
        <dbReference type="ARBA" id="ARBA00023136"/>
    </source>
</evidence>
<evidence type="ECO:0000313" key="8">
    <source>
        <dbReference type="EMBL" id="PRY89736.1"/>
    </source>
</evidence>
<reference evidence="8 9" key="1">
    <citation type="submission" date="2018-03" db="EMBL/GenBank/DDBJ databases">
        <title>Genomic Encyclopedia of Archaeal and Bacterial Type Strains, Phase II (KMG-II): from individual species to whole genera.</title>
        <authorList>
            <person name="Goeker M."/>
        </authorList>
    </citation>
    <scope>NUCLEOTIDE SEQUENCE [LARGE SCALE GENOMIC DNA]</scope>
    <source>
        <strain evidence="8 9">DSM 27929</strain>
    </source>
</reference>
<keyword evidence="8" id="KW-0675">Receptor</keyword>
<evidence type="ECO:0000256" key="5">
    <source>
        <dbReference type="ARBA" id="ARBA00022729"/>
    </source>
</evidence>
<comment type="caution">
    <text evidence="8">The sequence shown here is derived from an EMBL/GenBank/DDBJ whole genome shotgun (WGS) entry which is preliminary data.</text>
</comment>